<dbReference type="Pfam" id="PF14321">
    <property type="entry name" value="DUF4382"/>
    <property type="match status" value="1"/>
</dbReference>
<organism evidence="2 3">
    <name type="scientific">Rikenella microfusus</name>
    <dbReference type="NCBI Taxonomy" id="28139"/>
    <lineage>
        <taxon>Bacteria</taxon>
        <taxon>Pseudomonadati</taxon>
        <taxon>Bacteroidota</taxon>
        <taxon>Bacteroidia</taxon>
        <taxon>Bacteroidales</taxon>
        <taxon>Rikenellaceae</taxon>
        <taxon>Rikenella</taxon>
    </lineage>
</organism>
<dbReference type="AlphaFoldDB" id="A0A379MPP6"/>
<dbReference type="PROSITE" id="PS51257">
    <property type="entry name" value="PROKAR_LIPOPROTEIN"/>
    <property type="match status" value="1"/>
</dbReference>
<name>A0A379MPP6_9BACT</name>
<dbReference type="OrthoDB" id="2111471at2"/>
<evidence type="ECO:0000313" key="3">
    <source>
        <dbReference type="Proteomes" id="UP000255233"/>
    </source>
</evidence>
<dbReference type="EMBL" id="UGVL01000001">
    <property type="protein sequence ID" value="SUE33621.1"/>
    <property type="molecule type" value="Genomic_DNA"/>
</dbReference>
<reference evidence="2 3" key="1">
    <citation type="submission" date="2018-06" db="EMBL/GenBank/DDBJ databases">
        <authorList>
            <consortium name="Pathogen Informatics"/>
            <person name="Doyle S."/>
        </authorList>
    </citation>
    <scope>NUCLEOTIDE SEQUENCE [LARGE SCALE GENOMIC DNA]</scope>
    <source>
        <strain evidence="2 3">NCTC11190</strain>
    </source>
</reference>
<dbReference type="RefSeq" id="WP_027290404.1">
    <property type="nucleotide sequence ID" value="NZ_UGVL01000001.1"/>
</dbReference>
<evidence type="ECO:0000313" key="2">
    <source>
        <dbReference type="EMBL" id="SUE33621.1"/>
    </source>
</evidence>
<proteinExistence type="predicted"/>
<accession>A0A379MPP6</accession>
<protein>
    <recommendedName>
        <fullName evidence="1">DUF4382 domain-containing protein</fullName>
    </recommendedName>
</protein>
<gene>
    <name evidence="2" type="ORF">NCTC11190_00831</name>
</gene>
<evidence type="ECO:0000259" key="1">
    <source>
        <dbReference type="Pfam" id="PF14321"/>
    </source>
</evidence>
<dbReference type="InterPro" id="IPR025491">
    <property type="entry name" value="DUF4382"/>
</dbReference>
<dbReference type="STRING" id="880526.GCA_000427365_00615"/>
<keyword evidence="3" id="KW-1185">Reference proteome</keyword>
<dbReference type="Proteomes" id="UP000255233">
    <property type="component" value="Unassembled WGS sequence"/>
</dbReference>
<sequence>MARKILRTLYISAALAFGACSDANDRNQLAVYLCDNPADYGGLNCYIAGVEVRAADGGAWTPLPVSEDYVALMELVNGKMQEAGRATLPQGTSCDAVRIAFSTENAHVVVGGESVPLAVDAADATVTVPFPPVTMDGPNTPLLLDIDIAASVVEDASAESGYRFRPQISFVNTAECGAVQGGLQTGSAAVSSRLWIRFTDRATGAVSSTYCSLSPAGAFFKRLTPGNYLLEVLPASDSDIEPYTTEIAVARQQVTDLGNIVLESHNVL</sequence>
<feature type="domain" description="DUF4382" evidence="1">
    <location>
        <begin position="28"/>
        <end position="166"/>
    </location>
</feature>